<comment type="caution">
    <text evidence="2">The sequence shown here is derived from an EMBL/GenBank/DDBJ whole genome shotgun (WGS) entry which is preliminary data.</text>
</comment>
<evidence type="ECO:0000313" key="3">
    <source>
        <dbReference type="Proteomes" id="UP000194266"/>
    </source>
</evidence>
<dbReference type="Proteomes" id="UP000194266">
    <property type="component" value="Unassembled WGS sequence"/>
</dbReference>
<feature type="region of interest" description="Disordered" evidence="1">
    <location>
        <begin position="316"/>
        <end position="337"/>
    </location>
</feature>
<reference evidence="2 3" key="1">
    <citation type="submission" date="2016-12" db="EMBL/GenBank/DDBJ databases">
        <title>Genome Mining:The Detection of Biosynthetic Gene Clusters to Aid in the Expression of Curamycin A produced by Streptomyces sp. strain CZA14.</title>
        <authorList>
            <person name="Durrell K.A."/>
            <person name="Kirby B.M."/>
            <person name="Khan W."/>
            <person name="Mthethwa T."/>
            <person name="Le Roes-Hill M."/>
        </authorList>
    </citation>
    <scope>NUCLEOTIDE SEQUENCE [LARGE SCALE GENOMIC DNA]</scope>
    <source>
        <strain evidence="2 3">CZA14</strain>
    </source>
</reference>
<protein>
    <submittedName>
        <fullName evidence="2">Uncharacterized protein</fullName>
    </submittedName>
</protein>
<evidence type="ECO:0000313" key="2">
    <source>
        <dbReference type="EMBL" id="OSZ58507.1"/>
    </source>
</evidence>
<accession>A0ABX3YFI4</accession>
<organism evidence="2 3">
    <name type="scientific">Streptomyces pharetrae CZA14</name>
    <dbReference type="NCBI Taxonomy" id="1144883"/>
    <lineage>
        <taxon>Bacteria</taxon>
        <taxon>Bacillati</taxon>
        <taxon>Actinomycetota</taxon>
        <taxon>Actinomycetes</taxon>
        <taxon>Kitasatosporales</taxon>
        <taxon>Streptomycetaceae</taxon>
        <taxon>Streptomyces</taxon>
    </lineage>
</organism>
<gene>
    <name evidence="2" type="ORF">OQI_21435</name>
</gene>
<evidence type="ECO:0000256" key="1">
    <source>
        <dbReference type="SAM" id="MobiDB-lite"/>
    </source>
</evidence>
<keyword evidence="3" id="KW-1185">Reference proteome</keyword>
<dbReference type="EMBL" id="MRYD01000121">
    <property type="protein sequence ID" value="OSZ58507.1"/>
    <property type="molecule type" value="Genomic_DNA"/>
</dbReference>
<sequence>MVLDRHDDVLHTHTALAAHHPPSGRITLHPGPGTTSETGLAHDLLAALGKPPLLPGRFPGGRQPAWEAATAWMTALPVTRLTVLRAHRLTARRTMRLLQLQARTGIHLTLVCHRPHLPAALHQALWTADYFLTADIEAARRHYYGTPIAEPPPPDEPATPASRWLTLPALDRLVSYDSSRPCATPCTPPPTAWRHRPPPVPLTAHTAQRVAQRLHTATAHPRLAAALAAALFTGASLQQLATARPRDYDDAAVTLALHDRARYTDGCAAHPVPPWAGVFLRAAACFTRLLSGEDQQLLAAPGDRRHLLHMAETARLRPPQPPTARRKGPAGRVEWDWRERQEAERYEAIPARRARPSQR</sequence>
<name>A0ABX3YFI4_9ACTN</name>
<proteinExistence type="predicted"/>